<feature type="domain" description="Methyltransferase type 11" evidence="2">
    <location>
        <begin position="87"/>
        <end position="184"/>
    </location>
</feature>
<evidence type="ECO:0000313" key="4">
    <source>
        <dbReference type="Proteomes" id="UP000198870"/>
    </source>
</evidence>
<dbReference type="InterPro" id="IPR013216">
    <property type="entry name" value="Methyltransf_11"/>
</dbReference>
<dbReference type="Gene3D" id="3.40.50.150">
    <property type="entry name" value="Vaccinia Virus protein VP39"/>
    <property type="match status" value="1"/>
</dbReference>
<protein>
    <submittedName>
        <fullName evidence="3">Cyclopropane fatty-acyl-phospholipid synthase</fullName>
    </submittedName>
</protein>
<reference evidence="3 4" key="1">
    <citation type="submission" date="2016-10" db="EMBL/GenBank/DDBJ databases">
        <authorList>
            <person name="de Groot N.N."/>
        </authorList>
    </citation>
    <scope>NUCLEOTIDE SEQUENCE [LARGE SCALE GENOMIC DNA]</scope>
    <source>
        <strain evidence="3 4">AA1</strain>
    </source>
</reference>
<dbReference type="CDD" id="cd02440">
    <property type="entry name" value="AdoMet_MTases"/>
    <property type="match status" value="1"/>
</dbReference>
<dbReference type="PANTHER" id="PTHR44068:SF11">
    <property type="entry name" value="GERANYL DIPHOSPHATE 2-C-METHYLTRANSFERASE"/>
    <property type="match status" value="1"/>
</dbReference>
<evidence type="ECO:0000256" key="1">
    <source>
        <dbReference type="ARBA" id="ARBA00022679"/>
    </source>
</evidence>
<dbReference type="OrthoDB" id="9808140at2"/>
<dbReference type="SUPFAM" id="SSF53335">
    <property type="entry name" value="S-adenosyl-L-methionine-dependent methyltransferases"/>
    <property type="match status" value="1"/>
</dbReference>
<dbReference type="RefSeq" id="WP_092210788.1">
    <property type="nucleotide sequence ID" value="NZ_FMUX01000007.1"/>
</dbReference>
<keyword evidence="1" id="KW-0808">Transferase</keyword>
<dbReference type="Pfam" id="PF08241">
    <property type="entry name" value="Methyltransf_11"/>
    <property type="match status" value="1"/>
</dbReference>
<dbReference type="InterPro" id="IPR029063">
    <property type="entry name" value="SAM-dependent_MTases_sf"/>
</dbReference>
<gene>
    <name evidence="3" type="ORF">SAMN05216233_107142</name>
</gene>
<dbReference type="EMBL" id="FMUX01000007">
    <property type="protein sequence ID" value="SCY34269.1"/>
    <property type="molecule type" value="Genomic_DNA"/>
</dbReference>
<dbReference type="GO" id="GO:0008757">
    <property type="term" value="F:S-adenosylmethionine-dependent methyltransferase activity"/>
    <property type="evidence" value="ECO:0007669"/>
    <property type="project" value="InterPro"/>
</dbReference>
<name>A0A1G5F4T8_9BACT</name>
<dbReference type="Proteomes" id="UP000198870">
    <property type="component" value="Unassembled WGS sequence"/>
</dbReference>
<evidence type="ECO:0000313" key="3">
    <source>
        <dbReference type="EMBL" id="SCY34269.1"/>
    </source>
</evidence>
<sequence length="272" mass="30420">MPAIQNSSKRMMMSLISFLCHGTWRFEKAYDTIYKGQNKSHCFAAIVKEAFGDEFPEETETYSFVTATELNQMARHLQLKEGHCLADLACGRGGPGMWLARHTRASLFGVDISKEAVATATRRIPDFDLEGRAAFTTGTFYGTGLKTGSCDGAISVDALWLAPDRARALAEIHRILKPGGRFVFTTWDGNIPFMPADHRQCLGDAGFDVEVYEETRGWLERQLAVYEGVLKSKDQLIREMGKRCAMPIIKEARSTPPVIEKSTRIFVAARKR</sequence>
<dbReference type="PANTHER" id="PTHR44068">
    <property type="entry name" value="ZGC:194242"/>
    <property type="match status" value="1"/>
</dbReference>
<evidence type="ECO:0000259" key="2">
    <source>
        <dbReference type="Pfam" id="PF08241"/>
    </source>
</evidence>
<accession>A0A1G5F4T8</accession>
<dbReference type="AlphaFoldDB" id="A0A1G5F4T8"/>
<organism evidence="3 4">
    <name type="scientific">Desulfoluna spongiiphila</name>
    <dbReference type="NCBI Taxonomy" id="419481"/>
    <lineage>
        <taxon>Bacteria</taxon>
        <taxon>Pseudomonadati</taxon>
        <taxon>Thermodesulfobacteriota</taxon>
        <taxon>Desulfobacteria</taxon>
        <taxon>Desulfobacterales</taxon>
        <taxon>Desulfolunaceae</taxon>
        <taxon>Desulfoluna</taxon>
    </lineage>
</organism>
<dbReference type="InterPro" id="IPR050447">
    <property type="entry name" value="Erg6_SMT_methyltransf"/>
</dbReference>
<keyword evidence="4" id="KW-1185">Reference proteome</keyword>
<dbReference type="STRING" id="419481.SAMN05216233_107142"/>
<proteinExistence type="predicted"/>